<evidence type="ECO:0000256" key="1">
    <source>
        <dbReference type="SAM" id="Coils"/>
    </source>
</evidence>
<feature type="coiled-coil region" evidence="1">
    <location>
        <begin position="403"/>
        <end position="461"/>
    </location>
</feature>
<dbReference type="GeneID" id="19962921"/>
<feature type="coiled-coil region" evidence="1">
    <location>
        <begin position="691"/>
        <end position="945"/>
    </location>
</feature>
<feature type="compositionally biased region" description="Basic and acidic residues" evidence="2">
    <location>
        <begin position="1034"/>
        <end position="1044"/>
    </location>
</feature>
<feature type="coiled-coil region" evidence="1">
    <location>
        <begin position="344"/>
        <end position="378"/>
    </location>
</feature>
<dbReference type="Proteomes" id="UP000030681">
    <property type="component" value="Unassembled WGS sequence"/>
</dbReference>
<organism evidence="3 4">
    <name type="scientific">Plasmodium vinckei vinckei</name>
    <dbReference type="NCBI Taxonomy" id="54757"/>
    <lineage>
        <taxon>Eukaryota</taxon>
        <taxon>Sar</taxon>
        <taxon>Alveolata</taxon>
        <taxon>Apicomplexa</taxon>
        <taxon>Aconoidasida</taxon>
        <taxon>Haemosporida</taxon>
        <taxon>Plasmodiidae</taxon>
        <taxon>Plasmodium</taxon>
        <taxon>Plasmodium (Vinckeia)</taxon>
    </lineage>
</organism>
<accession>A0A081IA23</accession>
<gene>
    <name evidence="3" type="ORF">YYE_04715</name>
</gene>
<sequence length="1387" mass="164602">MDNICTFFLENFDDLKKSIENLLNDEKTTSELDNIKKSLLELELSTQNNNESNSVLNKESLIHFDDEKTFEEIKKELEKQKRMNNSLSLKIKSIHIKLNNIYMKRNEVEKSITDKIRQIEIKYSALNEESKEEDDTVDTRNDGDCLEPKGNEHFETSEKNEIEKLKKVLNEYEEDLKCLKNDKEKKCYELKCSKKDLEEEIKKNNEYTNKIKCYEMNANIYKNENLKKLQEINEIKIELENLRNIYNDTYVKNKLLSNEKNELTLINNDLKLKLKSVKTDLETSKNKENILNKCTNKIHNILIYLKKNNDQNFEYETFENKLDKTNDKLLINADKDIDEIYSSIQNLINMKKYYEEKKQELEETKNEIEVVKNNFMERCKSYEEMKMKMEKLKLLEKDNLKICNDKKNDEKRINELKDKLTKEENKIIELKKKNYYNVFKLKDFKEKEQDMIDEIKKLRKHIKEYKICFEKSRKINKNKLKYMKGKNKRLLNNIHGINFELKKCVSKINQINKNTESLKREKENVQKEIYFIKKKNEKLQQELKEIEIEKKNKESKAQTLNSNIYKVCTELNKQNKEYKENIKRLCCCRDELKDALKKKSCKFILLKKSCYYLKKKIQKQNNELKKHLNIIKKQELAISNCSEQNKKLSEELKGHDLLIKSRDNKIKILENNLIKNQEINHIQIKENANAIRHGEMELKNINEQREKLHEQNKKLNELVDNLKSQLIKEEIKNTEMNKNIYTIKNENKQIIQDYEQKLQNKETYIENIKNELKNAKEKIEKEYDLHTQEEKKILNSKVEKMTNEINELNKIKNSYDVEIKKLNLQLKEKESENEKLASSLKEKENVIQDLRNKIKEIEECGKLELEKKEYEIMIKKMEEENKRQKEEITQKSNQDKIEFEEKIKSIQEHNKVMIEELKKKWKEDKENYEEKIKNINEKNNSIIEKIQEDCKSQIKRVTDLCNVKTKSEIDRLNNDEKLQKQIKEYSIMLNNKDEEIKNIINMYDEKLQLQNAEMENLVNECEEKLKKAKITKKQMSEKDSKEDITASESAYKVGEREAKVEEREGKVKAREDKVVERESKIKARENKVEEREGKVKVREDKVAEKEGKVKAREDKVAEKEGKVKAREDKVAEREVHAVEKEAHLIEKEANIMEIEIELKDKEDKIKKSQDELNEKSKILNNTKLDRPNNVTVQGNKNESNSEGAGEENISDKNSNIEVEEKKEKKKKKKEKSKNGKKGEKNNKDELLTLELLEEKYLNIQNELIEGKTSHCVYLKSLIKTLDEIIEMLNAKKSTALDTQTLDNQTLDTSTLNTTLINDTTITDAINTINYAISSWNIFGDTSTTNPIENDQTLGEDINSISNFDEKSSEDLKNIVTEKLQLIKQMIE</sequence>
<feature type="coiled-coil region" evidence="1">
    <location>
        <begin position="614"/>
        <end position="651"/>
    </location>
</feature>
<keyword evidence="1" id="KW-0175">Coiled coil</keyword>
<protein>
    <submittedName>
        <fullName evidence="3">Uncharacterized protein</fullName>
    </submittedName>
</protein>
<dbReference type="EMBL" id="KL446956">
    <property type="protein sequence ID" value="KEG00531.1"/>
    <property type="molecule type" value="Genomic_DNA"/>
</dbReference>
<evidence type="ECO:0000256" key="2">
    <source>
        <dbReference type="SAM" id="MobiDB-lite"/>
    </source>
</evidence>
<feature type="region of interest" description="Disordered" evidence="2">
    <location>
        <begin position="128"/>
        <end position="155"/>
    </location>
</feature>
<feature type="compositionally biased region" description="Low complexity" evidence="2">
    <location>
        <begin position="1194"/>
        <end position="1216"/>
    </location>
</feature>
<feature type="compositionally biased region" description="Basic and acidic residues" evidence="2">
    <location>
        <begin position="1053"/>
        <end position="1064"/>
    </location>
</feature>
<proteinExistence type="predicted"/>
<name>A0A081IA23_PLAVN</name>
<feature type="coiled-coil region" evidence="1">
    <location>
        <begin position="501"/>
        <end position="563"/>
    </location>
</feature>
<dbReference type="OrthoDB" id="372915at2759"/>
<dbReference type="RefSeq" id="XP_008626574.2">
    <property type="nucleotide sequence ID" value="XM_008628352.2"/>
</dbReference>
<feature type="compositionally biased region" description="Basic and acidic residues" evidence="2">
    <location>
        <begin position="1232"/>
        <end position="1241"/>
    </location>
</feature>
<evidence type="ECO:0000313" key="3">
    <source>
        <dbReference type="EMBL" id="KEG00531.1"/>
    </source>
</evidence>
<reference evidence="3 4" key="1">
    <citation type="submission" date="2013-02" db="EMBL/GenBank/DDBJ databases">
        <title>The Genome Sequence of Plasmodium vinckei vinckei.</title>
        <authorList>
            <consortium name="The Broad Institute Genome Sequencing Platform"/>
            <consortium name="The Broad Institute Genome Sequencing Center for Infectious Disease"/>
            <person name="Neafsey D."/>
            <person name="Cheeseman I."/>
            <person name="Volkman S."/>
            <person name="Adams J."/>
            <person name="Walker B."/>
            <person name="Young S.K."/>
            <person name="Zeng Q."/>
            <person name="Gargeya S."/>
            <person name="Fitzgerald M."/>
            <person name="Haas B."/>
            <person name="Abouelleil A."/>
            <person name="Alvarado L."/>
            <person name="Arachchi H.M."/>
            <person name="Berlin A.M."/>
            <person name="Chapman S.B."/>
            <person name="Dewar J."/>
            <person name="Goldberg J."/>
            <person name="Griggs A."/>
            <person name="Gujja S."/>
            <person name="Hansen M."/>
            <person name="Howarth C."/>
            <person name="Imamovic A."/>
            <person name="Larimer J."/>
            <person name="McCowan C."/>
            <person name="Murphy C."/>
            <person name="Neiman D."/>
            <person name="Pearson M."/>
            <person name="Priest M."/>
            <person name="Roberts A."/>
            <person name="Saif S."/>
            <person name="Shea T."/>
            <person name="Sisk P."/>
            <person name="Sykes S."/>
            <person name="Wortman J."/>
            <person name="Nusbaum C."/>
            <person name="Birren B."/>
        </authorList>
    </citation>
    <scope>NUCLEOTIDE SEQUENCE [LARGE SCALE GENOMIC DNA]</scope>
    <source>
        <strain evidence="4">vinckei</strain>
    </source>
</reference>
<feature type="compositionally biased region" description="Basic and acidic residues" evidence="2">
    <location>
        <begin position="137"/>
        <end position="155"/>
    </location>
</feature>
<evidence type="ECO:0000313" key="4">
    <source>
        <dbReference type="Proteomes" id="UP000030681"/>
    </source>
</evidence>
<feature type="region of interest" description="Disordered" evidence="2">
    <location>
        <begin position="1176"/>
        <end position="1241"/>
    </location>
</feature>
<feature type="compositionally biased region" description="Polar residues" evidence="2">
    <location>
        <begin position="1178"/>
        <end position="1193"/>
    </location>
</feature>
<feature type="region of interest" description="Disordered" evidence="2">
    <location>
        <begin position="1033"/>
        <end position="1064"/>
    </location>
</feature>
<feature type="region of interest" description="Disordered" evidence="2">
    <location>
        <begin position="1083"/>
        <end position="1133"/>
    </location>
</feature>
<dbReference type="KEGG" id="pvv:PVVCY_0301430"/>